<evidence type="ECO:0000313" key="2">
    <source>
        <dbReference type="Proteomes" id="UP000035054"/>
    </source>
</evidence>
<dbReference type="AlphaFoldDB" id="A0A6N3X7X4"/>
<protein>
    <submittedName>
        <fullName evidence="1">Uncharacterized protein</fullName>
    </submittedName>
</protein>
<accession>A0A6N3X7X4</accession>
<name>A0A6N3X7X4_9SYNE</name>
<comment type="caution">
    <text evidence="1">The sequence shown here is derived from an EMBL/GenBank/DDBJ whole genome shotgun (WGS) entry which is preliminary data.</text>
</comment>
<reference evidence="1 2" key="1">
    <citation type="submission" date="2015-01" db="EMBL/GenBank/DDBJ databases">
        <title>Lifestyle Evolution in Cyanobacterial Symbionts of Sponges.</title>
        <authorList>
            <person name="Burgsdorf I."/>
            <person name="Slaby B.M."/>
            <person name="Handley K.M."/>
            <person name="Haber M."/>
            <person name="Blom J."/>
            <person name="Marshall C.W."/>
            <person name="Gilbert J.A."/>
            <person name="Hentschel U."/>
            <person name="Steindler L."/>
        </authorList>
    </citation>
    <scope>NUCLEOTIDE SEQUENCE [LARGE SCALE GENOMIC DNA]</scope>
    <source>
        <strain evidence="1">142</strain>
    </source>
</reference>
<gene>
    <name evidence="1" type="ORF">TH68_01970</name>
</gene>
<proteinExistence type="predicted"/>
<dbReference type="Proteomes" id="UP000035054">
    <property type="component" value="Unassembled WGS sequence"/>
</dbReference>
<dbReference type="EMBL" id="JXUO01000059">
    <property type="protein sequence ID" value="KKZ15144.1"/>
    <property type="molecule type" value="Genomic_DNA"/>
</dbReference>
<evidence type="ECO:0000313" key="1">
    <source>
        <dbReference type="EMBL" id="KKZ15144.1"/>
    </source>
</evidence>
<sequence length="100" mass="11328">MSQLPKELRGHQEGTIALFAYVSMEERILSTILRQVRFLAHGVLKRRDRTWRRSMPLLVVRPGPGLGAWGLGETSDKEGEGNSAVDRQQRVLTCLSWRGL</sequence>
<organism evidence="1 2">
    <name type="scientific">Candidatus Synechococcus spongiarum 142</name>
    <dbReference type="NCBI Taxonomy" id="1608213"/>
    <lineage>
        <taxon>Bacteria</taxon>
        <taxon>Bacillati</taxon>
        <taxon>Cyanobacteriota</taxon>
        <taxon>Cyanophyceae</taxon>
        <taxon>Synechococcales</taxon>
        <taxon>Synechococcaceae</taxon>
        <taxon>Synechococcus</taxon>
    </lineage>
</organism>